<evidence type="ECO:0000259" key="1">
    <source>
        <dbReference type="Pfam" id="PF06568"/>
    </source>
</evidence>
<sequence>MERILSNITPAFSQPSVTWLTRLRATFKHWLLNARTRRQLALLDKRLLADAGISPSEREAELAKPFWQ</sequence>
<dbReference type="OrthoDB" id="5588773at2"/>
<proteinExistence type="predicted"/>
<dbReference type="STRING" id="289003.SAMN05216190_11224"/>
<reference evidence="3" key="1">
    <citation type="submission" date="2016-10" db="EMBL/GenBank/DDBJ databases">
        <authorList>
            <person name="Varghese N."/>
            <person name="Submissions S."/>
        </authorList>
    </citation>
    <scope>NUCLEOTIDE SEQUENCE [LARGE SCALE GENOMIC DNA]</scope>
    <source>
        <strain evidence="3">DSM 17834</strain>
    </source>
</reference>
<accession>A0A1I5R1I0</accession>
<gene>
    <name evidence="2" type="ORF">SAMN05216190_11224</name>
</gene>
<keyword evidence="3" id="KW-1185">Reference proteome</keyword>
<evidence type="ECO:0000313" key="2">
    <source>
        <dbReference type="EMBL" id="SFP52378.1"/>
    </source>
</evidence>
<dbReference type="Proteomes" id="UP000198784">
    <property type="component" value="Unassembled WGS sequence"/>
</dbReference>
<dbReference type="InterPro" id="IPR009506">
    <property type="entry name" value="YjiS-like"/>
</dbReference>
<protein>
    <submittedName>
        <fullName evidence="2">Uncharacterized conserved protein YjiS, DUF1127 family</fullName>
    </submittedName>
</protein>
<feature type="domain" description="YjiS-like" evidence="1">
    <location>
        <begin position="23"/>
        <end position="59"/>
    </location>
</feature>
<dbReference type="RefSeq" id="WP_090500757.1">
    <property type="nucleotide sequence ID" value="NZ_FOWX01000012.1"/>
</dbReference>
<dbReference type="EMBL" id="FOWX01000012">
    <property type="protein sequence ID" value="SFP52378.1"/>
    <property type="molecule type" value="Genomic_DNA"/>
</dbReference>
<dbReference type="AlphaFoldDB" id="A0A1I5R1I0"/>
<evidence type="ECO:0000313" key="3">
    <source>
        <dbReference type="Proteomes" id="UP000198784"/>
    </source>
</evidence>
<organism evidence="2 3">
    <name type="scientific">Pseudomonas borbori</name>
    <dbReference type="NCBI Taxonomy" id="289003"/>
    <lineage>
        <taxon>Bacteria</taxon>
        <taxon>Pseudomonadati</taxon>
        <taxon>Pseudomonadota</taxon>
        <taxon>Gammaproteobacteria</taxon>
        <taxon>Pseudomonadales</taxon>
        <taxon>Pseudomonadaceae</taxon>
        <taxon>Pseudomonas</taxon>
    </lineage>
</organism>
<name>A0A1I5R1I0_9PSED</name>
<dbReference type="Pfam" id="PF06568">
    <property type="entry name" value="YjiS-like"/>
    <property type="match status" value="1"/>
</dbReference>